<dbReference type="EMBL" id="BMIS01000001">
    <property type="protein sequence ID" value="GGE60711.1"/>
    <property type="molecule type" value="Genomic_DNA"/>
</dbReference>
<organism evidence="2 3">
    <name type="scientific">Nesterenkonia cremea</name>
    <dbReference type="NCBI Taxonomy" id="1882340"/>
    <lineage>
        <taxon>Bacteria</taxon>
        <taxon>Bacillati</taxon>
        <taxon>Actinomycetota</taxon>
        <taxon>Actinomycetes</taxon>
        <taxon>Micrococcales</taxon>
        <taxon>Micrococcaceae</taxon>
        <taxon>Nesterenkonia</taxon>
    </lineage>
</organism>
<dbReference type="Proteomes" id="UP000633136">
    <property type="component" value="Unassembled WGS sequence"/>
</dbReference>
<accession>A0A917AM14</accession>
<comment type="caution">
    <text evidence="2">The sequence shown here is derived from an EMBL/GenBank/DDBJ whole genome shotgun (WGS) entry which is preliminary data.</text>
</comment>
<evidence type="ECO:0000256" key="1">
    <source>
        <dbReference type="SAM" id="MobiDB-lite"/>
    </source>
</evidence>
<keyword evidence="3" id="KW-1185">Reference proteome</keyword>
<reference evidence="2" key="1">
    <citation type="journal article" date="2014" name="Int. J. Syst. Evol. Microbiol.">
        <title>Complete genome sequence of Corynebacterium casei LMG S-19264T (=DSM 44701T), isolated from a smear-ripened cheese.</title>
        <authorList>
            <consortium name="US DOE Joint Genome Institute (JGI-PGF)"/>
            <person name="Walter F."/>
            <person name="Albersmeier A."/>
            <person name="Kalinowski J."/>
            <person name="Ruckert C."/>
        </authorList>
    </citation>
    <scope>NUCLEOTIDE SEQUENCE</scope>
    <source>
        <strain evidence="2">CGMCC 1.15388</strain>
    </source>
</reference>
<name>A0A917AM14_9MICC</name>
<sequence length="178" mass="19787">MAYHGDVEGQELIADEGYTQQEQLREVEIVLSAMQEHFGEAHFVDLGSQAGIDDFEAEVRPQDCGDNHYRYRVGFDIEDRDNSELYERAEAVANQLGLSENENNGEGADGGPMLYGAGLDEDRLFSVTTEGGQLSAIYKGRCSDHQTMQDKFQEFADEHAEQMEENAPTHLPGYGSGE</sequence>
<gene>
    <name evidence="2" type="ORF">GCM10011401_04530</name>
</gene>
<evidence type="ECO:0000313" key="2">
    <source>
        <dbReference type="EMBL" id="GGE60711.1"/>
    </source>
</evidence>
<proteinExistence type="predicted"/>
<reference evidence="2" key="2">
    <citation type="submission" date="2020-09" db="EMBL/GenBank/DDBJ databases">
        <authorList>
            <person name="Sun Q."/>
            <person name="Zhou Y."/>
        </authorList>
    </citation>
    <scope>NUCLEOTIDE SEQUENCE</scope>
    <source>
        <strain evidence="2">CGMCC 1.15388</strain>
    </source>
</reference>
<evidence type="ECO:0000313" key="3">
    <source>
        <dbReference type="Proteomes" id="UP000633136"/>
    </source>
</evidence>
<feature type="region of interest" description="Disordered" evidence="1">
    <location>
        <begin position="159"/>
        <end position="178"/>
    </location>
</feature>
<dbReference type="AlphaFoldDB" id="A0A917AM14"/>
<protein>
    <submittedName>
        <fullName evidence="2">Uncharacterized protein</fullName>
    </submittedName>
</protein>